<name>A0ABW8NIS1_9GAMM</name>
<gene>
    <name evidence="9" type="ORF">WG929_10620</name>
</gene>
<dbReference type="InterPro" id="IPR006058">
    <property type="entry name" value="2Fe2S_fd_BS"/>
</dbReference>
<dbReference type="SUPFAM" id="SSF63380">
    <property type="entry name" value="Riboflavin synthase domain-like"/>
    <property type="match status" value="1"/>
</dbReference>
<dbReference type="PANTHER" id="PTHR47354:SF1">
    <property type="entry name" value="CARNITINE MONOOXYGENASE REDUCTASE SUBUNIT"/>
    <property type="match status" value="1"/>
</dbReference>
<dbReference type="PROSITE" id="PS51384">
    <property type="entry name" value="FAD_FR"/>
    <property type="match status" value="1"/>
</dbReference>
<dbReference type="InterPro" id="IPR050415">
    <property type="entry name" value="MRET"/>
</dbReference>
<dbReference type="GO" id="GO:0016491">
    <property type="term" value="F:oxidoreductase activity"/>
    <property type="evidence" value="ECO:0007669"/>
    <property type="project" value="UniProtKB-KW"/>
</dbReference>
<dbReference type="InterPro" id="IPR012675">
    <property type="entry name" value="Beta-grasp_dom_sf"/>
</dbReference>
<evidence type="ECO:0000313" key="9">
    <source>
        <dbReference type="EMBL" id="MFK4752862.1"/>
    </source>
</evidence>
<dbReference type="EMBL" id="JBBKTX010000011">
    <property type="protein sequence ID" value="MFK4752862.1"/>
    <property type="molecule type" value="Genomic_DNA"/>
</dbReference>
<dbReference type="InterPro" id="IPR039261">
    <property type="entry name" value="FNR_nucleotide-bd"/>
</dbReference>
<feature type="domain" description="FAD-binding FR-type" evidence="8">
    <location>
        <begin position="2"/>
        <end position="106"/>
    </location>
</feature>
<evidence type="ECO:0000256" key="5">
    <source>
        <dbReference type="ARBA" id="ARBA00023004"/>
    </source>
</evidence>
<dbReference type="InterPro" id="IPR017927">
    <property type="entry name" value="FAD-bd_FR_type"/>
</dbReference>
<dbReference type="SUPFAM" id="SSF52343">
    <property type="entry name" value="Ferredoxin reductase-like, C-terminal NADP-linked domain"/>
    <property type="match status" value="1"/>
</dbReference>
<dbReference type="Proteomes" id="UP001620597">
    <property type="component" value="Unassembled WGS sequence"/>
</dbReference>
<dbReference type="InterPro" id="IPR001041">
    <property type="entry name" value="2Fe-2S_ferredoxin-type"/>
</dbReference>
<keyword evidence="10" id="KW-1185">Reference proteome</keyword>
<dbReference type="PROSITE" id="PS51085">
    <property type="entry name" value="2FE2S_FER_2"/>
    <property type="match status" value="1"/>
</dbReference>
<evidence type="ECO:0000256" key="3">
    <source>
        <dbReference type="ARBA" id="ARBA00022723"/>
    </source>
</evidence>
<evidence type="ECO:0000256" key="4">
    <source>
        <dbReference type="ARBA" id="ARBA00023002"/>
    </source>
</evidence>
<dbReference type="SUPFAM" id="SSF54292">
    <property type="entry name" value="2Fe-2S ferredoxin-like"/>
    <property type="match status" value="1"/>
</dbReference>
<dbReference type="EC" id="1.-.-.-" evidence="9"/>
<keyword evidence="1" id="KW-0285">Flavoprotein</keyword>
<keyword evidence="5" id="KW-0408">Iron</keyword>
<proteinExistence type="predicted"/>
<evidence type="ECO:0000256" key="6">
    <source>
        <dbReference type="ARBA" id="ARBA00023014"/>
    </source>
</evidence>
<dbReference type="PANTHER" id="PTHR47354">
    <property type="entry name" value="NADH OXIDOREDUCTASE HCR"/>
    <property type="match status" value="1"/>
</dbReference>
<dbReference type="RefSeq" id="WP_416206000.1">
    <property type="nucleotide sequence ID" value="NZ_JBBKTX010000011.1"/>
</dbReference>
<dbReference type="PRINTS" id="PR00409">
    <property type="entry name" value="PHDIOXRDTASE"/>
</dbReference>
<accession>A0ABW8NIS1</accession>
<dbReference type="CDD" id="cd06185">
    <property type="entry name" value="PDR_like"/>
    <property type="match status" value="1"/>
</dbReference>
<protein>
    <submittedName>
        <fullName evidence="9">PDR/VanB family oxidoreductase</fullName>
        <ecNumber evidence="9">1.-.-.-</ecNumber>
    </submittedName>
</protein>
<evidence type="ECO:0000256" key="2">
    <source>
        <dbReference type="ARBA" id="ARBA00022714"/>
    </source>
</evidence>
<dbReference type="CDD" id="cd00207">
    <property type="entry name" value="fer2"/>
    <property type="match status" value="1"/>
</dbReference>
<dbReference type="Pfam" id="PF00111">
    <property type="entry name" value="Fer2"/>
    <property type="match status" value="1"/>
</dbReference>
<comment type="caution">
    <text evidence="9">The sequence shown here is derived from an EMBL/GenBank/DDBJ whole genome shotgun (WGS) entry which is preliminary data.</text>
</comment>
<dbReference type="InterPro" id="IPR017938">
    <property type="entry name" value="Riboflavin_synthase-like_b-brl"/>
</dbReference>
<dbReference type="Gene3D" id="3.10.20.30">
    <property type="match status" value="1"/>
</dbReference>
<evidence type="ECO:0000256" key="1">
    <source>
        <dbReference type="ARBA" id="ARBA00022630"/>
    </source>
</evidence>
<dbReference type="Gene3D" id="3.40.50.80">
    <property type="entry name" value="Nucleotide-binding domain of ferredoxin-NADP reductase (FNR) module"/>
    <property type="match status" value="1"/>
</dbReference>
<sequence>MTGPLLFTVRIQQKLTLAEDIIGLTLVSPDGSLLPEFEAGAHIDIHLANGMVRQYSLCNSPAQRDHYQLGILLDPLSRGGSLAIHQTLQAGDTLTISAPRNLFPLQPSPRYRLFAGGIGITPILAMAESLQRQGQDFELHYCARSRSRAAFVDRLQTSAFASRVQLHFDDDPTTAPLDAPALLANPDSSHLYVCGPEGFIRHLTETAKACLWATTQVHYEQFSAPVTNHEALSNRHAFELQLASSGQIIPVSADQSAAQALIAAGVPVAISCEQGICGSCLTAVIDGEPDHQDYFQTEAEKATNNRFTPCCSRAKSRRLVLDI</sequence>
<reference evidence="9 10" key="1">
    <citation type="submission" date="2024-03" db="EMBL/GenBank/DDBJ databases">
        <title>High-quality draft genome sequence of Oceanobacter sp. wDCs-4.</title>
        <authorList>
            <person name="Dong C."/>
        </authorList>
    </citation>
    <scope>NUCLEOTIDE SEQUENCE [LARGE SCALE GENOMIC DNA]</scope>
    <source>
        <strain evidence="10">wDCs-4</strain>
    </source>
</reference>
<organism evidence="9 10">
    <name type="scientific">Oceanobacter antarcticus</name>
    <dbReference type="NCBI Taxonomy" id="3133425"/>
    <lineage>
        <taxon>Bacteria</taxon>
        <taxon>Pseudomonadati</taxon>
        <taxon>Pseudomonadota</taxon>
        <taxon>Gammaproteobacteria</taxon>
        <taxon>Oceanospirillales</taxon>
        <taxon>Oceanospirillaceae</taxon>
        <taxon>Oceanobacter</taxon>
    </lineage>
</organism>
<evidence type="ECO:0000259" key="8">
    <source>
        <dbReference type="PROSITE" id="PS51384"/>
    </source>
</evidence>
<keyword evidence="6" id="KW-0411">Iron-sulfur</keyword>
<evidence type="ECO:0000313" key="10">
    <source>
        <dbReference type="Proteomes" id="UP001620597"/>
    </source>
</evidence>
<keyword evidence="3" id="KW-0479">Metal-binding</keyword>
<keyword evidence="2" id="KW-0001">2Fe-2S</keyword>
<dbReference type="InterPro" id="IPR036010">
    <property type="entry name" value="2Fe-2S_ferredoxin-like_sf"/>
</dbReference>
<evidence type="ECO:0000259" key="7">
    <source>
        <dbReference type="PROSITE" id="PS51085"/>
    </source>
</evidence>
<dbReference type="PROSITE" id="PS00197">
    <property type="entry name" value="2FE2S_FER_1"/>
    <property type="match status" value="1"/>
</dbReference>
<keyword evidence="4 9" id="KW-0560">Oxidoreductase</keyword>
<feature type="domain" description="2Fe-2S ferredoxin-type" evidence="7">
    <location>
        <begin position="238"/>
        <end position="323"/>
    </location>
</feature>
<dbReference type="Gene3D" id="2.40.30.10">
    <property type="entry name" value="Translation factors"/>
    <property type="match status" value="1"/>
</dbReference>